<feature type="region of interest" description="Disordered" evidence="1">
    <location>
        <begin position="45"/>
        <end position="73"/>
    </location>
</feature>
<accession>A0A1Y2BIU6</accession>
<evidence type="ECO:0000256" key="1">
    <source>
        <dbReference type="SAM" id="MobiDB-lite"/>
    </source>
</evidence>
<dbReference type="Proteomes" id="UP000193986">
    <property type="component" value="Unassembled WGS sequence"/>
</dbReference>
<proteinExistence type="predicted"/>
<feature type="chain" id="PRO_5011988187" evidence="2">
    <location>
        <begin position="22"/>
        <end position="116"/>
    </location>
</feature>
<sequence>MRLTPSRSRLVVLTMLEVLFATEHTPSNSSRTELDGGRELSTNFLLPSRQGSEARVEEQSTKSSLATEVKDSEDALQTRVDLGQQVITEAHGPFSLARLQTEALSGSISPTRVASK</sequence>
<dbReference type="InParanoid" id="A0A1Y2BIU6"/>
<evidence type="ECO:0000313" key="3">
    <source>
        <dbReference type="EMBL" id="ORY34696.1"/>
    </source>
</evidence>
<reference evidence="3 4" key="1">
    <citation type="submission" date="2016-07" db="EMBL/GenBank/DDBJ databases">
        <title>Pervasive Adenine N6-methylation of Active Genes in Fungi.</title>
        <authorList>
            <consortium name="DOE Joint Genome Institute"/>
            <person name="Mondo S.J."/>
            <person name="Dannebaum R.O."/>
            <person name="Kuo R.C."/>
            <person name="Labutti K."/>
            <person name="Haridas S."/>
            <person name="Kuo A."/>
            <person name="Salamov A."/>
            <person name="Ahrendt S.R."/>
            <person name="Lipzen A."/>
            <person name="Sullivan W."/>
            <person name="Andreopoulos W.B."/>
            <person name="Clum A."/>
            <person name="Lindquist E."/>
            <person name="Daum C."/>
            <person name="Ramamoorthy G.K."/>
            <person name="Gryganskyi A."/>
            <person name="Culley D."/>
            <person name="Magnuson J.K."/>
            <person name="James T.Y."/>
            <person name="O'Malley M.A."/>
            <person name="Stajich J.E."/>
            <person name="Spatafora J.W."/>
            <person name="Visel A."/>
            <person name="Grigoriev I.V."/>
        </authorList>
    </citation>
    <scope>NUCLEOTIDE SEQUENCE [LARGE SCALE GENOMIC DNA]</scope>
    <source>
        <strain evidence="3 4">68-887.2</strain>
    </source>
</reference>
<evidence type="ECO:0000256" key="2">
    <source>
        <dbReference type="SAM" id="SignalP"/>
    </source>
</evidence>
<protein>
    <submittedName>
        <fullName evidence="3">Uncharacterized protein</fullName>
    </submittedName>
</protein>
<feature type="signal peptide" evidence="2">
    <location>
        <begin position="1"/>
        <end position="21"/>
    </location>
</feature>
<dbReference type="AlphaFoldDB" id="A0A1Y2BIU6"/>
<comment type="caution">
    <text evidence="3">The sequence shown here is derived from an EMBL/GenBank/DDBJ whole genome shotgun (WGS) entry which is preliminary data.</text>
</comment>
<keyword evidence="2" id="KW-0732">Signal</keyword>
<evidence type="ECO:0000313" key="4">
    <source>
        <dbReference type="Proteomes" id="UP000193986"/>
    </source>
</evidence>
<gene>
    <name evidence="3" type="ORF">BCR39DRAFT_121678</name>
</gene>
<dbReference type="EMBL" id="MCFC01000002">
    <property type="protein sequence ID" value="ORY34696.1"/>
    <property type="molecule type" value="Genomic_DNA"/>
</dbReference>
<keyword evidence="4" id="KW-1185">Reference proteome</keyword>
<name>A0A1Y2BIU6_9TREE</name>
<organism evidence="3 4">
    <name type="scientific">Naematelia encephala</name>
    <dbReference type="NCBI Taxonomy" id="71784"/>
    <lineage>
        <taxon>Eukaryota</taxon>
        <taxon>Fungi</taxon>
        <taxon>Dikarya</taxon>
        <taxon>Basidiomycota</taxon>
        <taxon>Agaricomycotina</taxon>
        <taxon>Tremellomycetes</taxon>
        <taxon>Tremellales</taxon>
        <taxon>Naemateliaceae</taxon>
        <taxon>Naematelia</taxon>
    </lineage>
</organism>